<gene>
    <name evidence="2" type="ORF">BN2614_LOCUS4</name>
</gene>
<dbReference type="Proteomes" id="UP000269945">
    <property type="component" value="Unassembled WGS sequence"/>
</dbReference>
<feature type="signal peptide" evidence="1">
    <location>
        <begin position="1"/>
        <end position="20"/>
    </location>
</feature>
<organism evidence="2 3">
    <name type="scientific">Gulo gulo</name>
    <name type="common">Wolverine</name>
    <name type="synonym">Gluton</name>
    <dbReference type="NCBI Taxonomy" id="48420"/>
    <lineage>
        <taxon>Eukaryota</taxon>
        <taxon>Metazoa</taxon>
        <taxon>Chordata</taxon>
        <taxon>Craniata</taxon>
        <taxon>Vertebrata</taxon>
        <taxon>Euteleostomi</taxon>
        <taxon>Mammalia</taxon>
        <taxon>Eutheria</taxon>
        <taxon>Laurasiatheria</taxon>
        <taxon>Carnivora</taxon>
        <taxon>Caniformia</taxon>
        <taxon>Musteloidea</taxon>
        <taxon>Mustelidae</taxon>
        <taxon>Guloninae</taxon>
        <taxon>Gulo</taxon>
    </lineage>
</organism>
<protein>
    <submittedName>
        <fullName evidence="2">Uncharacterized protein</fullName>
    </submittedName>
</protein>
<sequence length="66" mass="7268">PPSLSSRPWEQFFLLILTRCLLIVQPPDLAPGPQLPQAMEIADSLLKVIVDTVEQSQNTLSIQTVA</sequence>
<dbReference type="EMBL" id="CYRY02024364">
    <property type="protein sequence ID" value="VCW98119.1"/>
    <property type="molecule type" value="Genomic_DNA"/>
</dbReference>
<keyword evidence="1" id="KW-0732">Signal</keyword>
<comment type="caution">
    <text evidence="2">The sequence shown here is derived from an EMBL/GenBank/DDBJ whole genome shotgun (WGS) entry which is preliminary data.</text>
</comment>
<dbReference type="AlphaFoldDB" id="A0A9X9Q2J5"/>
<keyword evidence="3" id="KW-1185">Reference proteome</keyword>
<name>A0A9X9Q2J5_GULGU</name>
<evidence type="ECO:0000313" key="3">
    <source>
        <dbReference type="Proteomes" id="UP000269945"/>
    </source>
</evidence>
<evidence type="ECO:0000313" key="2">
    <source>
        <dbReference type="EMBL" id="VCW98119.1"/>
    </source>
</evidence>
<proteinExistence type="predicted"/>
<reference evidence="2 3" key="1">
    <citation type="submission" date="2018-10" db="EMBL/GenBank/DDBJ databases">
        <authorList>
            <person name="Ekblom R."/>
            <person name="Jareborg N."/>
        </authorList>
    </citation>
    <scope>NUCLEOTIDE SEQUENCE [LARGE SCALE GENOMIC DNA]</scope>
    <source>
        <tissue evidence="2">Muscle</tissue>
    </source>
</reference>
<accession>A0A9X9Q2J5</accession>
<evidence type="ECO:0000256" key="1">
    <source>
        <dbReference type="SAM" id="SignalP"/>
    </source>
</evidence>
<feature type="non-terminal residue" evidence="2">
    <location>
        <position position="1"/>
    </location>
</feature>
<feature type="chain" id="PRO_5040942296" evidence="1">
    <location>
        <begin position="21"/>
        <end position="66"/>
    </location>
</feature>